<name>A0A9W9JX84_9EURO</name>
<dbReference type="GO" id="GO:0008270">
    <property type="term" value="F:zinc ion binding"/>
    <property type="evidence" value="ECO:0007669"/>
    <property type="project" value="InterPro"/>
</dbReference>
<keyword evidence="2" id="KW-0238">DNA-binding</keyword>
<dbReference type="InterPro" id="IPR053157">
    <property type="entry name" value="Sterol_Uptake_Regulator"/>
</dbReference>
<dbReference type="EMBL" id="JAPMSZ010000011">
    <property type="protein sequence ID" value="KAJ5084825.1"/>
    <property type="molecule type" value="Genomic_DNA"/>
</dbReference>
<feature type="domain" description="Zn(2)-C6 fungal-type" evidence="5">
    <location>
        <begin position="18"/>
        <end position="48"/>
    </location>
</feature>
<dbReference type="SMART" id="SM00066">
    <property type="entry name" value="GAL4"/>
    <property type="match status" value="1"/>
</dbReference>
<dbReference type="PROSITE" id="PS00463">
    <property type="entry name" value="ZN2_CY6_FUNGAL_1"/>
    <property type="match status" value="1"/>
</dbReference>
<dbReference type="PANTHER" id="PTHR47784:SF9">
    <property type="entry name" value="ZN(II)2CYS6 TRANSCRIPTION FACTOR (EUROFUNG)"/>
    <property type="match status" value="1"/>
</dbReference>
<reference evidence="6" key="1">
    <citation type="submission" date="2022-11" db="EMBL/GenBank/DDBJ databases">
        <authorList>
            <person name="Petersen C."/>
        </authorList>
    </citation>
    <scope>NUCLEOTIDE SEQUENCE</scope>
    <source>
        <strain evidence="6">IBT 34128</strain>
    </source>
</reference>
<dbReference type="InterPro" id="IPR036864">
    <property type="entry name" value="Zn2-C6_fun-type_DNA-bd_sf"/>
</dbReference>
<evidence type="ECO:0000256" key="2">
    <source>
        <dbReference type="ARBA" id="ARBA00023125"/>
    </source>
</evidence>
<keyword evidence="1" id="KW-0805">Transcription regulation</keyword>
<dbReference type="SUPFAM" id="SSF57701">
    <property type="entry name" value="Zn2/Cys6 DNA-binding domain"/>
    <property type="match status" value="1"/>
</dbReference>
<sequence length="409" mass="46263">MPTVFDRKRRVHAKSKRGCRNCKIRRVKCDEAQPQCQKCVGFGVACNYNAPHGPDLQPAQANGLAGQIVFRAEPRLSLAHPSVIVGDGPGSFQLDAESLARLDRFQRRTVLTIGTPEVCTIYKNEITSLALGHPFLMHVILTLTATHDRHMSMSPRNARRSLTEAYHWAHAARLLNQKLSVPIRPQDRDALWGSVAILGVLSLTSSEAPTPEESWPLKPSQDLDLQWINLAQNKKAIWNITDPMRPDSIFCTMAYASLFTSEAPCCDIDEIPPEFVRLCYLDRSESRHENPYFTAVAVLARLLQPPKDNQPLIPRFLIFLWLMEPAFKGLLHCKDPRALLILASWYAPLSDATWWVARRARLECQAICLYLERYHADDEDIQRLLPLPRMHRGLGLSTGDGCLSRFIKT</sequence>
<dbReference type="OrthoDB" id="3031538at2759"/>
<dbReference type="CDD" id="cd00067">
    <property type="entry name" value="GAL4"/>
    <property type="match status" value="1"/>
</dbReference>
<dbReference type="PROSITE" id="PS50048">
    <property type="entry name" value="ZN2_CY6_FUNGAL_2"/>
    <property type="match status" value="1"/>
</dbReference>
<keyword evidence="7" id="KW-1185">Reference proteome</keyword>
<dbReference type="Pfam" id="PF00172">
    <property type="entry name" value="Zn_clus"/>
    <property type="match status" value="1"/>
</dbReference>
<dbReference type="GeneID" id="81399098"/>
<dbReference type="AlphaFoldDB" id="A0A9W9JX84"/>
<keyword evidence="4" id="KW-0539">Nucleus</keyword>
<evidence type="ECO:0000256" key="1">
    <source>
        <dbReference type="ARBA" id="ARBA00023015"/>
    </source>
</evidence>
<evidence type="ECO:0000313" key="7">
    <source>
        <dbReference type="Proteomes" id="UP001141434"/>
    </source>
</evidence>
<keyword evidence="3" id="KW-0804">Transcription</keyword>
<evidence type="ECO:0000313" key="6">
    <source>
        <dbReference type="EMBL" id="KAJ5084825.1"/>
    </source>
</evidence>
<proteinExistence type="predicted"/>
<dbReference type="RefSeq" id="XP_056508222.1">
    <property type="nucleotide sequence ID" value="XM_056659929.1"/>
</dbReference>
<dbReference type="GO" id="GO:0003677">
    <property type="term" value="F:DNA binding"/>
    <property type="evidence" value="ECO:0007669"/>
    <property type="project" value="UniProtKB-KW"/>
</dbReference>
<protein>
    <recommendedName>
        <fullName evidence="5">Zn(2)-C6 fungal-type domain-containing protein</fullName>
    </recommendedName>
</protein>
<dbReference type="InterPro" id="IPR001138">
    <property type="entry name" value="Zn2Cys6_DnaBD"/>
</dbReference>
<accession>A0A9W9JX84</accession>
<comment type="caution">
    <text evidence="6">The sequence shown here is derived from an EMBL/GenBank/DDBJ whole genome shotgun (WGS) entry which is preliminary data.</text>
</comment>
<evidence type="ECO:0000256" key="4">
    <source>
        <dbReference type="ARBA" id="ARBA00023242"/>
    </source>
</evidence>
<gene>
    <name evidence="6" type="ORF">NUU61_009404</name>
</gene>
<organism evidence="6 7">
    <name type="scientific">Penicillium alfredii</name>
    <dbReference type="NCBI Taxonomy" id="1506179"/>
    <lineage>
        <taxon>Eukaryota</taxon>
        <taxon>Fungi</taxon>
        <taxon>Dikarya</taxon>
        <taxon>Ascomycota</taxon>
        <taxon>Pezizomycotina</taxon>
        <taxon>Eurotiomycetes</taxon>
        <taxon>Eurotiomycetidae</taxon>
        <taxon>Eurotiales</taxon>
        <taxon>Aspergillaceae</taxon>
        <taxon>Penicillium</taxon>
    </lineage>
</organism>
<evidence type="ECO:0000259" key="5">
    <source>
        <dbReference type="PROSITE" id="PS50048"/>
    </source>
</evidence>
<dbReference type="PANTHER" id="PTHR47784">
    <property type="entry name" value="STEROL UPTAKE CONTROL PROTEIN 2"/>
    <property type="match status" value="1"/>
</dbReference>
<reference evidence="6" key="2">
    <citation type="journal article" date="2023" name="IMA Fungus">
        <title>Comparative genomic study of the Penicillium genus elucidates a diverse pangenome and 15 lateral gene transfer events.</title>
        <authorList>
            <person name="Petersen C."/>
            <person name="Sorensen T."/>
            <person name="Nielsen M.R."/>
            <person name="Sondergaard T.E."/>
            <person name="Sorensen J.L."/>
            <person name="Fitzpatrick D.A."/>
            <person name="Frisvad J.C."/>
            <person name="Nielsen K.L."/>
        </authorList>
    </citation>
    <scope>NUCLEOTIDE SEQUENCE</scope>
    <source>
        <strain evidence="6">IBT 34128</strain>
    </source>
</reference>
<dbReference type="Gene3D" id="4.10.240.10">
    <property type="entry name" value="Zn(2)-C6 fungal-type DNA-binding domain"/>
    <property type="match status" value="1"/>
</dbReference>
<evidence type="ECO:0000256" key="3">
    <source>
        <dbReference type="ARBA" id="ARBA00023163"/>
    </source>
</evidence>
<dbReference type="Proteomes" id="UP001141434">
    <property type="component" value="Unassembled WGS sequence"/>
</dbReference>
<dbReference type="GO" id="GO:0001228">
    <property type="term" value="F:DNA-binding transcription activator activity, RNA polymerase II-specific"/>
    <property type="evidence" value="ECO:0007669"/>
    <property type="project" value="TreeGrafter"/>
</dbReference>